<evidence type="ECO:0000256" key="1">
    <source>
        <dbReference type="SAM" id="MobiDB-lite"/>
    </source>
</evidence>
<gene>
    <name evidence="2" type="ORF">EGYM00163_LOCUS37125</name>
</gene>
<feature type="region of interest" description="Disordered" evidence="1">
    <location>
        <begin position="88"/>
        <end position="110"/>
    </location>
</feature>
<accession>A0A7S4LFK6</accession>
<protein>
    <submittedName>
        <fullName evidence="2">Uncharacterized protein</fullName>
    </submittedName>
</protein>
<name>A0A7S4LFK6_9EUGL</name>
<proteinExistence type="predicted"/>
<sequence>MGMIQALSAIIQEDVGPGAQVQVETNSRAGRRNALPRYVHNIYGSTEACGPHEKKGGWVCLHVPVTQTNLCPEKVSQVCKYFSPRQAEEGAEVPGSPVWQKPQFGSIASV</sequence>
<evidence type="ECO:0000313" key="2">
    <source>
        <dbReference type="EMBL" id="CAE0825873.1"/>
    </source>
</evidence>
<organism evidence="2">
    <name type="scientific">Eutreptiella gymnastica</name>
    <dbReference type="NCBI Taxonomy" id="73025"/>
    <lineage>
        <taxon>Eukaryota</taxon>
        <taxon>Discoba</taxon>
        <taxon>Euglenozoa</taxon>
        <taxon>Euglenida</taxon>
        <taxon>Spirocuta</taxon>
        <taxon>Euglenophyceae</taxon>
        <taxon>Eutreptiales</taxon>
        <taxon>Eutreptiaceae</taxon>
        <taxon>Eutreptiella</taxon>
    </lineage>
</organism>
<dbReference type="EMBL" id="HBJA01107442">
    <property type="protein sequence ID" value="CAE0825873.1"/>
    <property type="molecule type" value="Transcribed_RNA"/>
</dbReference>
<dbReference type="AlphaFoldDB" id="A0A7S4LFK6"/>
<reference evidence="2" key="1">
    <citation type="submission" date="2021-01" db="EMBL/GenBank/DDBJ databases">
        <authorList>
            <person name="Corre E."/>
            <person name="Pelletier E."/>
            <person name="Niang G."/>
            <person name="Scheremetjew M."/>
            <person name="Finn R."/>
            <person name="Kale V."/>
            <person name="Holt S."/>
            <person name="Cochrane G."/>
            <person name="Meng A."/>
            <person name="Brown T."/>
            <person name="Cohen L."/>
        </authorList>
    </citation>
    <scope>NUCLEOTIDE SEQUENCE</scope>
    <source>
        <strain evidence="2">CCMP1594</strain>
    </source>
</reference>